<feature type="region of interest" description="Disordered" evidence="1">
    <location>
        <begin position="558"/>
        <end position="589"/>
    </location>
</feature>
<gene>
    <name evidence="3" type="ORF">GP486_006338</name>
</gene>
<name>A0A9P8IK64_9PEZI</name>
<sequence>MRLINVLTLDIEEFFGDKSIPKYAILSHTWAKEEVTFQEWTDRKKASKKSGYAKIEGLCRQASKDNIKYVWVDTNCIDKTSSAELSEAINSMFAWYRASKICYVYLADVAADDNKDIMVALRRSRWFTRGWTLQELLAPGNVVFYSRDWVRIGTKKELAQEISTVTGIHQRYLQRSDAIFSASIAGRMSWMGNRVTTRAEDMAYCMLGIFKINMALLYGEGANAFLRLQEEIIKISDDQTIFCWGFVSPEVVPPTWQNILAPHPAAFRYGHGFVPRYEDDTSIAPYTITNAGLSISLPVVYTCEGICALLDVAWEEEVEVERKDDAFPAAATRVLPPATARWKARGFRAAIHLGKVSDRGHYTRMQYPPVPIPIVPSRARNTKRLFLRCRGIMQDRESVAGTDATVDGVLRLADRWGEALFLTFDYAVKVMGTFAPGDDDSDGAIIALELDRASSSIWLPQLSSAWSGGEDGEGGQRRQEAGLFMVVEEMPQKGEHFRGWVRWVVFVARVCSDSGFSGGRGSRVEDDADRGGGDGKVELKPSSPAARRWYTEVAGPQEMGTIGRRTPPTSTLSETLENAKKRPPTKYGPFSNTIITQLPRLGEAARAPPWTRLHITHDEERTLCRMVLDDLAGVYKASDGQGLGDPGGRRLDEMAQLLRYPAVLAFTNHNYCEPGDCAIHHLFLHDRFSRMLN</sequence>
<comment type="caution">
    <text evidence="3">The sequence shown here is derived from an EMBL/GenBank/DDBJ whole genome shotgun (WGS) entry which is preliminary data.</text>
</comment>
<evidence type="ECO:0000256" key="1">
    <source>
        <dbReference type="SAM" id="MobiDB-lite"/>
    </source>
</evidence>
<dbReference type="EMBL" id="JAGHQM010001397">
    <property type="protein sequence ID" value="KAH0555717.1"/>
    <property type="molecule type" value="Genomic_DNA"/>
</dbReference>
<dbReference type="Pfam" id="PF06985">
    <property type="entry name" value="HET"/>
    <property type="match status" value="1"/>
</dbReference>
<protein>
    <recommendedName>
        <fullName evidence="2">Heterokaryon incompatibility domain-containing protein</fullName>
    </recommendedName>
</protein>
<feature type="domain" description="Heterokaryon incompatibility" evidence="2">
    <location>
        <begin position="23"/>
        <end position="113"/>
    </location>
</feature>
<evidence type="ECO:0000313" key="3">
    <source>
        <dbReference type="EMBL" id="KAH0555717.1"/>
    </source>
</evidence>
<keyword evidence="4" id="KW-1185">Reference proteome</keyword>
<feature type="compositionally biased region" description="Basic and acidic residues" evidence="1">
    <location>
        <begin position="522"/>
        <end position="539"/>
    </location>
</feature>
<evidence type="ECO:0000259" key="2">
    <source>
        <dbReference type="Pfam" id="PF06985"/>
    </source>
</evidence>
<accession>A0A9P8IK64</accession>
<dbReference type="InterPro" id="IPR010730">
    <property type="entry name" value="HET"/>
</dbReference>
<feature type="compositionally biased region" description="Polar residues" evidence="1">
    <location>
        <begin position="567"/>
        <end position="576"/>
    </location>
</feature>
<evidence type="ECO:0000313" key="4">
    <source>
        <dbReference type="Proteomes" id="UP000750711"/>
    </source>
</evidence>
<organism evidence="3 4">
    <name type="scientific">Trichoglossum hirsutum</name>
    <dbReference type="NCBI Taxonomy" id="265104"/>
    <lineage>
        <taxon>Eukaryota</taxon>
        <taxon>Fungi</taxon>
        <taxon>Dikarya</taxon>
        <taxon>Ascomycota</taxon>
        <taxon>Pezizomycotina</taxon>
        <taxon>Geoglossomycetes</taxon>
        <taxon>Geoglossales</taxon>
        <taxon>Geoglossaceae</taxon>
        <taxon>Trichoglossum</taxon>
    </lineage>
</organism>
<dbReference type="Proteomes" id="UP000750711">
    <property type="component" value="Unassembled WGS sequence"/>
</dbReference>
<dbReference type="PANTHER" id="PTHR10622:SF10">
    <property type="entry name" value="HET DOMAIN-CONTAINING PROTEIN"/>
    <property type="match status" value="1"/>
</dbReference>
<dbReference type="PANTHER" id="PTHR10622">
    <property type="entry name" value="HET DOMAIN-CONTAINING PROTEIN"/>
    <property type="match status" value="1"/>
</dbReference>
<reference evidence="3" key="1">
    <citation type="submission" date="2021-03" db="EMBL/GenBank/DDBJ databases">
        <title>Comparative genomics and phylogenomic investigation of the class Geoglossomycetes provide insights into ecological specialization and systematics.</title>
        <authorList>
            <person name="Melie T."/>
            <person name="Pirro S."/>
            <person name="Miller A.N."/>
            <person name="Quandt A."/>
        </authorList>
    </citation>
    <scope>NUCLEOTIDE SEQUENCE</scope>
    <source>
        <strain evidence="3">CAQ_001_2017</strain>
    </source>
</reference>
<proteinExistence type="predicted"/>
<feature type="region of interest" description="Disordered" evidence="1">
    <location>
        <begin position="516"/>
        <end position="541"/>
    </location>
</feature>
<dbReference type="AlphaFoldDB" id="A0A9P8IK64"/>